<protein>
    <submittedName>
        <fullName evidence="1">Uncharacterized protein</fullName>
    </submittedName>
</protein>
<dbReference type="AlphaFoldDB" id="A0A4Y3VMX7"/>
<reference evidence="1 2" key="1">
    <citation type="submission" date="2019-06" db="EMBL/GenBank/DDBJ databases">
        <title>Whole genome shotgun sequence of Streptomyces spinoverrucosus NBRC 14228.</title>
        <authorList>
            <person name="Hosoyama A."/>
            <person name="Uohara A."/>
            <person name="Ohji S."/>
            <person name="Ichikawa N."/>
        </authorList>
    </citation>
    <scope>NUCLEOTIDE SEQUENCE [LARGE SCALE GENOMIC DNA]</scope>
    <source>
        <strain evidence="1 2">NBRC 14228</strain>
    </source>
</reference>
<evidence type="ECO:0000313" key="1">
    <source>
        <dbReference type="EMBL" id="GEC07100.1"/>
    </source>
</evidence>
<dbReference type="Proteomes" id="UP000317881">
    <property type="component" value="Unassembled WGS sequence"/>
</dbReference>
<gene>
    <name evidence="1" type="ORF">SSP24_47550</name>
</gene>
<evidence type="ECO:0000313" key="2">
    <source>
        <dbReference type="Proteomes" id="UP000317881"/>
    </source>
</evidence>
<accession>A0A4Y3VMX7</accession>
<comment type="caution">
    <text evidence="1">The sequence shown here is derived from an EMBL/GenBank/DDBJ whole genome shotgun (WGS) entry which is preliminary data.</text>
</comment>
<keyword evidence="2" id="KW-1185">Reference proteome</keyword>
<proteinExistence type="predicted"/>
<name>A0A4Y3VMX7_9ACTN</name>
<organism evidence="1 2">
    <name type="scientific">Streptomyces spinoverrucosus</name>
    <dbReference type="NCBI Taxonomy" id="284043"/>
    <lineage>
        <taxon>Bacteria</taxon>
        <taxon>Bacillati</taxon>
        <taxon>Actinomycetota</taxon>
        <taxon>Actinomycetes</taxon>
        <taxon>Kitasatosporales</taxon>
        <taxon>Streptomycetaceae</taxon>
        <taxon>Streptomyces</taxon>
    </lineage>
</organism>
<sequence>MWQLWDRRLRSLSWLPLADIDSAAMQPTQRPAAELLSGERVWRDLLTALTRWRDHPRIAAYDRRWDPADADTP</sequence>
<dbReference type="EMBL" id="BJND01000036">
    <property type="protein sequence ID" value="GEC07100.1"/>
    <property type="molecule type" value="Genomic_DNA"/>
</dbReference>